<feature type="transmembrane region" description="Helical" evidence="8">
    <location>
        <begin position="275"/>
        <end position="296"/>
    </location>
</feature>
<comment type="similarity">
    <text evidence="2">Belongs to the autoinducer-2 exporter (AI-2E) (TC 2.A.86) family.</text>
</comment>
<evidence type="ECO:0000256" key="3">
    <source>
        <dbReference type="ARBA" id="ARBA00022448"/>
    </source>
</evidence>
<name>A0A2P2BTL2_9FIRM</name>
<keyword evidence="7 8" id="KW-0472">Membrane</keyword>
<evidence type="ECO:0000313" key="10">
    <source>
        <dbReference type="Proteomes" id="UP000245695"/>
    </source>
</evidence>
<feature type="transmembrane region" description="Helical" evidence="8">
    <location>
        <begin position="332"/>
        <end position="350"/>
    </location>
</feature>
<keyword evidence="5 8" id="KW-0812">Transmembrane</keyword>
<feature type="transmembrane region" description="Helical" evidence="8">
    <location>
        <begin position="7"/>
        <end position="24"/>
    </location>
</feature>
<sequence>MKNKKINLSLVLTLVVTYIIIKLIDNYQYFLGILKVLFSLLTPFVIAFVLAYIFTPIVSFLENKFKIKRIFALCITYGFLLLIIGSFIFITVPILISSLADIISQVPLYAEKTQTFLIQIGDSLKNVDPNTLKSVGDKLFSAMPQISNLLIGYLGQVFSTTFSISKFIVQFVLAFIICFYIILEKEDFFSFYKKTLNVIFGQKFCNLTLDIGSTLNENIGKYFTGKIIDSAIVGLISGIGLQLIGSPYSLLFGVLMGVTNLIPYFGPVIGMTPVVLINIFYNPSIAIFSLVYLMLVQQVEIAFIEPKIVGGQLGLSPFLTILAVTIGGGFFGIPGMILSVPIMGVIKIYLNKFFDYKQNQLNI</sequence>
<keyword evidence="6 8" id="KW-1133">Transmembrane helix</keyword>
<dbReference type="Pfam" id="PF01594">
    <property type="entry name" value="AI-2E_transport"/>
    <property type="match status" value="1"/>
</dbReference>
<dbReference type="PANTHER" id="PTHR21716">
    <property type="entry name" value="TRANSMEMBRANE PROTEIN"/>
    <property type="match status" value="1"/>
</dbReference>
<evidence type="ECO:0000256" key="1">
    <source>
        <dbReference type="ARBA" id="ARBA00004651"/>
    </source>
</evidence>
<dbReference type="Proteomes" id="UP000245695">
    <property type="component" value="Chromosome 1"/>
</dbReference>
<dbReference type="PANTHER" id="PTHR21716:SF53">
    <property type="entry name" value="PERMEASE PERM-RELATED"/>
    <property type="match status" value="1"/>
</dbReference>
<evidence type="ECO:0000256" key="6">
    <source>
        <dbReference type="ARBA" id="ARBA00022989"/>
    </source>
</evidence>
<comment type="subcellular location">
    <subcellularLocation>
        <location evidence="1">Cell membrane</location>
        <topology evidence="1">Multi-pass membrane protein</topology>
    </subcellularLocation>
</comment>
<dbReference type="KEGG" id="rhom:FRIFI_0769"/>
<dbReference type="EMBL" id="LN650648">
    <property type="protein sequence ID" value="CEI72314.1"/>
    <property type="molecule type" value="Genomic_DNA"/>
</dbReference>
<evidence type="ECO:0000256" key="2">
    <source>
        <dbReference type="ARBA" id="ARBA00009773"/>
    </source>
</evidence>
<feature type="transmembrane region" description="Helical" evidence="8">
    <location>
        <begin position="70"/>
        <end position="96"/>
    </location>
</feature>
<dbReference type="RefSeq" id="WP_166505030.1">
    <property type="nucleotide sequence ID" value="NZ_LN650648.1"/>
</dbReference>
<keyword evidence="10" id="KW-1185">Reference proteome</keyword>
<evidence type="ECO:0000256" key="8">
    <source>
        <dbReference type="SAM" id="Phobius"/>
    </source>
</evidence>
<accession>A0A2P2BTL2</accession>
<protein>
    <submittedName>
        <fullName evidence="9">Permease</fullName>
    </submittedName>
</protein>
<keyword evidence="4" id="KW-1003">Cell membrane</keyword>
<feature type="transmembrane region" description="Helical" evidence="8">
    <location>
        <begin position="231"/>
        <end position="255"/>
    </location>
</feature>
<evidence type="ECO:0000256" key="4">
    <source>
        <dbReference type="ARBA" id="ARBA00022475"/>
    </source>
</evidence>
<dbReference type="GO" id="GO:0055085">
    <property type="term" value="P:transmembrane transport"/>
    <property type="evidence" value="ECO:0007669"/>
    <property type="project" value="TreeGrafter"/>
</dbReference>
<proteinExistence type="inferred from homology"/>
<dbReference type="InterPro" id="IPR002549">
    <property type="entry name" value="AI-2E-like"/>
</dbReference>
<evidence type="ECO:0000256" key="7">
    <source>
        <dbReference type="ARBA" id="ARBA00023136"/>
    </source>
</evidence>
<feature type="transmembrane region" description="Helical" evidence="8">
    <location>
        <begin position="308"/>
        <end position="326"/>
    </location>
</feature>
<feature type="transmembrane region" description="Helical" evidence="8">
    <location>
        <begin position="36"/>
        <end position="58"/>
    </location>
</feature>
<organism evidence="9 10">
    <name type="scientific">Romboutsia hominis</name>
    <dbReference type="NCBI Taxonomy" id="1507512"/>
    <lineage>
        <taxon>Bacteria</taxon>
        <taxon>Bacillati</taxon>
        <taxon>Bacillota</taxon>
        <taxon>Clostridia</taxon>
        <taxon>Peptostreptococcales</taxon>
        <taxon>Peptostreptococcaceae</taxon>
        <taxon>Romboutsia</taxon>
    </lineage>
</organism>
<dbReference type="GO" id="GO:0005886">
    <property type="term" value="C:plasma membrane"/>
    <property type="evidence" value="ECO:0007669"/>
    <property type="project" value="UniProtKB-SubCell"/>
</dbReference>
<evidence type="ECO:0000313" key="9">
    <source>
        <dbReference type="EMBL" id="CEI72314.1"/>
    </source>
</evidence>
<reference evidence="9 10" key="1">
    <citation type="submission" date="2014-09" db="EMBL/GenBank/DDBJ databases">
        <authorList>
            <person name="Hornung B.V."/>
        </authorList>
    </citation>
    <scope>NUCLEOTIDE SEQUENCE [LARGE SCALE GENOMIC DNA]</scope>
    <source>
        <strain evidence="9 10">FRIFI</strain>
    </source>
</reference>
<evidence type="ECO:0000256" key="5">
    <source>
        <dbReference type="ARBA" id="ARBA00022692"/>
    </source>
</evidence>
<gene>
    <name evidence="9" type="ORF">FRIFI_0769</name>
</gene>
<keyword evidence="3" id="KW-0813">Transport</keyword>
<dbReference type="AlphaFoldDB" id="A0A2P2BTL2"/>
<feature type="transmembrane region" description="Helical" evidence="8">
    <location>
        <begin position="164"/>
        <end position="183"/>
    </location>
</feature>